<accession>K8PIM6</accession>
<comment type="caution">
    <text evidence="1">The sequence shown here is derived from an EMBL/GenBank/DDBJ whole genome shotgun (WGS) entry which is preliminary data.</text>
</comment>
<evidence type="ECO:0000313" key="2">
    <source>
        <dbReference type="Proteomes" id="UP000001096"/>
    </source>
</evidence>
<reference evidence="1 2" key="1">
    <citation type="submission" date="2012-04" db="EMBL/GenBank/DDBJ databases">
        <title>The Genome Sequence of Afipia broomeae ATCC 49717.</title>
        <authorList>
            <consortium name="The Broad Institute Genome Sequencing Platform"/>
            <person name="Earl A."/>
            <person name="Ward D."/>
            <person name="Feldgarden M."/>
            <person name="Gevers D."/>
            <person name="Huys G."/>
            <person name="Walker B."/>
            <person name="Young S.K."/>
            <person name="Zeng Q."/>
            <person name="Gargeya S."/>
            <person name="Fitzgerald M."/>
            <person name="Haas B."/>
            <person name="Abouelleil A."/>
            <person name="Alvarado L."/>
            <person name="Arachchi H.M."/>
            <person name="Berlin A."/>
            <person name="Chapman S.B."/>
            <person name="Goldberg J."/>
            <person name="Griggs A."/>
            <person name="Gujja S."/>
            <person name="Hansen M."/>
            <person name="Howarth C."/>
            <person name="Imamovic A."/>
            <person name="Larimer J."/>
            <person name="McCowen C."/>
            <person name="Montmayeur A."/>
            <person name="Murphy C."/>
            <person name="Neiman D."/>
            <person name="Pearson M."/>
            <person name="Priest M."/>
            <person name="Roberts A."/>
            <person name="Saif S."/>
            <person name="Shea T."/>
            <person name="Sisk P."/>
            <person name="Sykes S."/>
            <person name="Wortman J."/>
            <person name="Nusbaum C."/>
            <person name="Birren B."/>
        </authorList>
    </citation>
    <scope>NUCLEOTIDE SEQUENCE [LARGE SCALE GENOMIC DNA]</scope>
    <source>
        <strain evidence="1 2">ATCC 49717</strain>
    </source>
</reference>
<keyword evidence="2" id="KW-1185">Reference proteome</keyword>
<proteinExistence type="predicted"/>
<dbReference type="HOGENOM" id="CLU_1406129_0_0_5"/>
<protein>
    <submittedName>
        <fullName evidence="1">Uncharacterized protein</fullName>
    </submittedName>
</protein>
<dbReference type="EMBL" id="AGWX01000001">
    <property type="protein sequence ID" value="EKS41376.1"/>
    <property type="molecule type" value="Genomic_DNA"/>
</dbReference>
<sequence>MQILDELHCRATQPLADTHDPAGARIDRDERRELHRLDRRPHLHVPERLTPHSRSKAEGFVRFRSACNCDQPVKIKMRGGCIRRGIGTGSLSKRLVDILLKHERQARDAEDQQEKGADQARPSVYPFPYANGVRCHVPPDHLLPCVTKAAGDHPARAIITLVQTRTRRDIGLVEDVIDVDGHLGAAKPRVEVG</sequence>
<name>K8PIM6_9BRAD</name>
<dbReference type="AlphaFoldDB" id="K8PIM6"/>
<organism evidence="1 2">
    <name type="scientific">Afipia broomeae ATCC 49717</name>
    <dbReference type="NCBI Taxonomy" id="883078"/>
    <lineage>
        <taxon>Bacteria</taxon>
        <taxon>Pseudomonadati</taxon>
        <taxon>Pseudomonadota</taxon>
        <taxon>Alphaproteobacteria</taxon>
        <taxon>Hyphomicrobiales</taxon>
        <taxon>Nitrobacteraceae</taxon>
        <taxon>Afipia</taxon>
    </lineage>
</organism>
<evidence type="ECO:0000313" key="1">
    <source>
        <dbReference type="EMBL" id="EKS41376.1"/>
    </source>
</evidence>
<gene>
    <name evidence="1" type="ORF">HMPREF9695_00468</name>
</gene>
<dbReference type="Proteomes" id="UP000001096">
    <property type="component" value="Unassembled WGS sequence"/>
</dbReference>